<accession>A0A3S5FFM9</accession>
<feature type="signal peptide" evidence="2">
    <location>
        <begin position="1"/>
        <end position="20"/>
    </location>
</feature>
<feature type="transmembrane region" description="Helical" evidence="1">
    <location>
        <begin position="140"/>
        <end position="158"/>
    </location>
</feature>
<keyword evidence="2" id="KW-0732">Signal</keyword>
<evidence type="ECO:0000313" key="3">
    <source>
        <dbReference type="EMBL" id="VEL32796.1"/>
    </source>
</evidence>
<keyword evidence="1" id="KW-0812">Transmembrane</keyword>
<organism evidence="3 4">
    <name type="scientific">Protopolystoma xenopodis</name>
    <dbReference type="NCBI Taxonomy" id="117903"/>
    <lineage>
        <taxon>Eukaryota</taxon>
        <taxon>Metazoa</taxon>
        <taxon>Spiralia</taxon>
        <taxon>Lophotrochozoa</taxon>
        <taxon>Platyhelminthes</taxon>
        <taxon>Monogenea</taxon>
        <taxon>Polyopisthocotylea</taxon>
        <taxon>Polystomatidea</taxon>
        <taxon>Polystomatidae</taxon>
        <taxon>Protopolystoma</taxon>
    </lineage>
</organism>
<keyword evidence="1" id="KW-1133">Transmembrane helix</keyword>
<proteinExistence type="predicted"/>
<name>A0A3S5FFM9_9PLAT</name>
<dbReference type="AlphaFoldDB" id="A0A3S5FFM9"/>
<keyword evidence="4" id="KW-1185">Reference proteome</keyword>
<feature type="chain" id="PRO_5018637183" evidence="2">
    <location>
        <begin position="21"/>
        <end position="207"/>
    </location>
</feature>
<sequence length="207" mass="23226">MKTKAPTSLVFNLSIASLLSLSLLLRPPTPPPIRPGLQPRYNYQYQEEEDYSHLLRLVFPPGRGHLTLVMLWQQFNFQSCYRDLPVRRTRRHSIHPLTRWPDRPGCNCSPDTIVSITARTCGSDPAHYCLLSLRAVPHQIVVVIVVVVVVVFPLTGLVDRVDRLSAWIPPSPGAMAKSFGGIMPKIKGFDDIARKREQGVEADGPQI</sequence>
<gene>
    <name evidence="3" type="ORF">PXEA_LOCUS26236</name>
</gene>
<dbReference type="Proteomes" id="UP000784294">
    <property type="component" value="Unassembled WGS sequence"/>
</dbReference>
<comment type="caution">
    <text evidence="3">The sequence shown here is derived from an EMBL/GenBank/DDBJ whole genome shotgun (WGS) entry which is preliminary data.</text>
</comment>
<protein>
    <submittedName>
        <fullName evidence="3">Uncharacterized protein</fullName>
    </submittedName>
</protein>
<evidence type="ECO:0000313" key="4">
    <source>
        <dbReference type="Proteomes" id="UP000784294"/>
    </source>
</evidence>
<evidence type="ECO:0000256" key="2">
    <source>
        <dbReference type="SAM" id="SignalP"/>
    </source>
</evidence>
<dbReference type="EMBL" id="CAAALY010244685">
    <property type="protein sequence ID" value="VEL32796.1"/>
    <property type="molecule type" value="Genomic_DNA"/>
</dbReference>
<reference evidence="3" key="1">
    <citation type="submission" date="2018-11" db="EMBL/GenBank/DDBJ databases">
        <authorList>
            <consortium name="Pathogen Informatics"/>
        </authorList>
    </citation>
    <scope>NUCLEOTIDE SEQUENCE</scope>
</reference>
<evidence type="ECO:0000256" key="1">
    <source>
        <dbReference type="SAM" id="Phobius"/>
    </source>
</evidence>
<keyword evidence="1" id="KW-0472">Membrane</keyword>